<organism evidence="6 7">
    <name type="scientific">Albula glossodonta</name>
    <name type="common">roundjaw bonefish</name>
    <dbReference type="NCBI Taxonomy" id="121402"/>
    <lineage>
        <taxon>Eukaryota</taxon>
        <taxon>Metazoa</taxon>
        <taxon>Chordata</taxon>
        <taxon>Craniata</taxon>
        <taxon>Vertebrata</taxon>
        <taxon>Euteleostomi</taxon>
        <taxon>Actinopterygii</taxon>
        <taxon>Neopterygii</taxon>
        <taxon>Teleostei</taxon>
        <taxon>Albuliformes</taxon>
        <taxon>Albulidae</taxon>
        <taxon>Albula</taxon>
    </lineage>
</organism>
<dbReference type="SMART" id="SM00034">
    <property type="entry name" value="CLECT"/>
    <property type="match status" value="1"/>
</dbReference>
<dbReference type="AlphaFoldDB" id="A0A8T2PCB5"/>
<evidence type="ECO:0000313" key="7">
    <source>
        <dbReference type="Proteomes" id="UP000824540"/>
    </source>
</evidence>
<feature type="domain" description="C-type lectin" evidence="5">
    <location>
        <begin position="294"/>
        <end position="426"/>
    </location>
</feature>
<dbReference type="EMBL" id="JAFBMS010000008">
    <property type="protein sequence ID" value="KAG9350155.1"/>
    <property type="molecule type" value="Genomic_DNA"/>
</dbReference>
<sequence>MVQRRLVPWIQNPESMTYGSTGPSRPVQHKVTLASAPAVSTDRSKVFYCLALVLTVVLCCLLLTASIVLGVLYGRETKESDKLDSLLSDYQNVTRLYQRATEANVQLQRENTNLTQHNARLERENQDLSDANAILKGEAEHVSKNNTQLLIQNQELMGNNSWLQEENDNLTQRNIWLEWEKHNLSDTNSLLRRWCGRVEENSTWLQKENWGLLDQNTWLQDHNQNLTHQNVWLKTEKQALMRYNARLRLEKANLLDQKQMIYLNYLALDWYCPVVKQETQERLCKKCEDNWIAFQFKCYFFSEHTKTWNASRAQCQSEGADLLIVNSVEEQRFAFRTSQSVNQRGNRVWIGLTDVQTEGEWRWVDGNLVTKELQFWHNRTFGAHEPDDWKQHNPLGEDCGHLDTSLHALTSWMDGPCESAYRWICEKSI</sequence>
<dbReference type="PANTHER" id="PTHR22803">
    <property type="entry name" value="MANNOSE, PHOSPHOLIPASE, LECTIN RECEPTOR RELATED"/>
    <property type="match status" value="1"/>
</dbReference>
<evidence type="ECO:0000256" key="2">
    <source>
        <dbReference type="ARBA" id="ARBA00023157"/>
    </source>
</evidence>
<dbReference type="Proteomes" id="UP000824540">
    <property type="component" value="Unassembled WGS sequence"/>
</dbReference>
<reference evidence="6" key="1">
    <citation type="thesis" date="2021" institute="BYU ScholarsArchive" country="Provo, UT, USA">
        <title>Applications of and Algorithms for Genome Assembly and Genomic Analyses with an Emphasis on Marine Teleosts.</title>
        <authorList>
            <person name="Pickett B.D."/>
        </authorList>
    </citation>
    <scope>NUCLEOTIDE SEQUENCE</scope>
    <source>
        <strain evidence="6">HI-2016</strain>
    </source>
</reference>
<keyword evidence="4" id="KW-0472">Membrane</keyword>
<keyword evidence="2" id="KW-1015">Disulfide bond</keyword>
<evidence type="ECO:0000256" key="3">
    <source>
        <dbReference type="SAM" id="Coils"/>
    </source>
</evidence>
<proteinExistence type="predicted"/>
<keyword evidence="7" id="KW-1185">Reference proteome</keyword>
<protein>
    <recommendedName>
        <fullName evidence="5">C-type lectin domain-containing protein</fullName>
    </recommendedName>
</protein>
<dbReference type="InterPro" id="IPR001304">
    <property type="entry name" value="C-type_lectin-like"/>
</dbReference>
<keyword evidence="4" id="KW-1133">Transmembrane helix</keyword>
<dbReference type="InterPro" id="IPR018378">
    <property type="entry name" value="C-type_lectin_CS"/>
</dbReference>
<evidence type="ECO:0000256" key="4">
    <source>
        <dbReference type="SAM" id="Phobius"/>
    </source>
</evidence>
<dbReference type="InterPro" id="IPR016186">
    <property type="entry name" value="C-type_lectin-like/link_sf"/>
</dbReference>
<dbReference type="PROSITE" id="PS50041">
    <property type="entry name" value="C_TYPE_LECTIN_2"/>
    <property type="match status" value="1"/>
</dbReference>
<dbReference type="Pfam" id="PF00059">
    <property type="entry name" value="Lectin_C"/>
    <property type="match status" value="1"/>
</dbReference>
<dbReference type="Gene3D" id="3.10.100.10">
    <property type="entry name" value="Mannose-Binding Protein A, subunit A"/>
    <property type="match status" value="1"/>
</dbReference>
<dbReference type="InterPro" id="IPR033989">
    <property type="entry name" value="CD209-like_CTLD"/>
</dbReference>
<feature type="coiled-coil region" evidence="3">
    <location>
        <begin position="90"/>
        <end position="173"/>
    </location>
</feature>
<dbReference type="PROSITE" id="PS00615">
    <property type="entry name" value="C_TYPE_LECTIN_1"/>
    <property type="match status" value="1"/>
</dbReference>
<dbReference type="GO" id="GO:0030246">
    <property type="term" value="F:carbohydrate binding"/>
    <property type="evidence" value="ECO:0007669"/>
    <property type="project" value="UniProtKB-KW"/>
</dbReference>
<dbReference type="InterPro" id="IPR016187">
    <property type="entry name" value="CTDL_fold"/>
</dbReference>
<evidence type="ECO:0000313" key="6">
    <source>
        <dbReference type="EMBL" id="KAG9350155.1"/>
    </source>
</evidence>
<keyword evidence="4" id="KW-0812">Transmembrane</keyword>
<dbReference type="InterPro" id="IPR050111">
    <property type="entry name" value="C-type_lectin/snaclec_domain"/>
</dbReference>
<accession>A0A8T2PCB5</accession>
<dbReference type="OrthoDB" id="538816at2759"/>
<gene>
    <name evidence="6" type="ORF">JZ751_026508</name>
</gene>
<evidence type="ECO:0000259" key="5">
    <source>
        <dbReference type="PROSITE" id="PS50041"/>
    </source>
</evidence>
<feature type="transmembrane region" description="Helical" evidence="4">
    <location>
        <begin position="46"/>
        <end position="73"/>
    </location>
</feature>
<dbReference type="CDD" id="cd03590">
    <property type="entry name" value="CLECT_DC-SIGN_like"/>
    <property type="match status" value="1"/>
</dbReference>
<keyword evidence="3" id="KW-0175">Coiled coil</keyword>
<dbReference type="SUPFAM" id="SSF56436">
    <property type="entry name" value="C-type lectin-like"/>
    <property type="match status" value="1"/>
</dbReference>
<evidence type="ECO:0000256" key="1">
    <source>
        <dbReference type="ARBA" id="ARBA00022734"/>
    </source>
</evidence>
<keyword evidence="1" id="KW-0430">Lectin</keyword>
<name>A0A8T2PCB5_9TELE</name>
<comment type="caution">
    <text evidence="6">The sequence shown here is derived from an EMBL/GenBank/DDBJ whole genome shotgun (WGS) entry which is preliminary data.</text>
</comment>